<protein>
    <submittedName>
        <fullName evidence="6">LacI family DNA-binding transcriptional regulator</fullName>
    </submittedName>
</protein>
<keyword evidence="7" id="KW-1185">Reference proteome</keyword>
<sequence length="337" mass="38190">MKNVTIKDVARVAGVSPSTVSRVISDSQRISKKTKKLVRKTMKELGYHQNAIARSLVTKKTNTIGLVMARPTQEAFANPFFSEIIQGIAVVTQKKHYNLILSSTGDYHEEQEETIKLIRNRRVDGVILMASRSNDELINQLLEAEFPFVLIGRSPEYQGIPIVNNDNIKAVYDTVIYLFKKNYQDIIALSGPREYIVSQDRALGYQKALAEHAHKNQRIIYIDDFTYEDGYQGTLKFLESNREPFDAILAFDDMIALGALRAVQDYGFKVPRDIGIVGFNDDPMISYLRPALTTVKIPINKMGKEAAEMLINILNNEDYQGEEIILPTELVIRETLQ</sequence>
<dbReference type="Gene3D" id="1.10.260.40">
    <property type="entry name" value="lambda repressor-like DNA-binding domains"/>
    <property type="match status" value="1"/>
</dbReference>
<dbReference type="InterPro" id="IPR028082">
    <property type="entry name" value="Peripla_BP_I"/>
</dbReference>
<feature type="domain" description="HTH cro/C1-type" evidence="5">
    <location>
        <begin position="2"/>
        <end position="48"/>
    </location>
</feature>
<dbReference type="InterPro" id="IPR010982">
    <property type="entry name" value="Lambda_DNA-bd_dom_sf"/>
</dbReference>
<accession>A0A8A7KMV0</accession>
<evidence type="ECO:0000259" key="5">
    <source>
        <dbReference type="PROSITE" id="PS50943"/>
    </source>
</evidence>
<dbReference type="Gene3D" id="3.40.50.2300">
    <property type="match status" value="2"/>
</dbReference>
<dbReference type="PROSITE" id="PS50932">
    <property type="entry name" value="HTH_LACI_2"/>
    <property type="match status" value="1"/>
</dbReference>
<feature type="domain" description="HTH lacI-type" evidence="4">
    <location>
        <begin position="4"/>
        <end position="58"/>
    </location>
</feature>
<dbReference type="Proteomes" id="UP000665020">
    <property type="component" value="Chromosome"/>
</dbReference>
<dbReference type="GO" id="GO:0000976">
    <property type="term" value="F:transcription cis-regulatory region binding"/>
    <property type="evidence" value="ECO:0007669"/>
    <property type="project" value="TreeGrafter"/>
</dbReference>
<evidence type="ECO:0000313" key="7">
    <source>
        <dbReference type="Proteomes" id="UP000665020"/>
    </source>
</evidence>
<dbReference type="PANTHER" id="PTHR30146:SF109">
    <property type="entry name" value="HTH-TYPE TRANSCRIPTIONAL REGULATOR GALS"/>
    <property type="match status" value="1"/>
</dbReference>
<dbReference type="Pfam" id="PF13377">
    <property type="entry name" value="Peripla_BP_3"/>
    <property type="match status" value="1"/>
</dbReference>
<dbReference type="SMART" id="SM00354">
    <property type="entry name" value="HTH_LACI"/>
    <property type="match status" value="1"/>
</dbReference>
<dbReference type="EMBL" id="CP046640">
    <property type="protein sequence ID" value="QTL99172.1"/>
    <property type="molecule type" value="Genomic_DNA"/>
</dbReference>
<dbReference type="CDD" id="cd06294">
    <property type="entry name" value="PBP1_MalR-like"/>
    <property type="match status" value="1"/>
</dbReference>
<dbReference type="CDD" id="cd01392">
    <property type="entry name" value="HTH_LacI"/>
    <property type="match status" value="1"/>
</dbReference>
<dbReference type="KEGG" id="ifn:GM661_15015"/>
<name>A0A8A7KMV0_9FIRM</name>
<dbReference type="SUPFAM" id="SSF53822">
    <property type="entry name" value="Periplasmic binding protein-like I"/>
    <property type="match status" value="1"/>
</dbReference>
<proteinExistence type="predicted"/>
<dbReference type="InterPro" id="IPR000843">
    <property type="entry name" value="HTH_LacI"/>
</dbReference>
<dbReference type="RefSeq" id="WP_230867569.1">
    <property type="nucleotide sequence ID" value="NZ_CP046640.1"/>
</dbReference>
<evidence type="ECO:0000256" key="2">
    <source>
        <dbReference type="ARBA" id="ARBA00023125"/>
    </source>
</evidence>
<dbReference type="Pfam" id="PF00356">
    <property type="entry name" value="LacI"/>
    <property type="match status" value="1"/>
</dbReference>
<evidence type="ECO:0000313" key="6">
    <source>
        <dbReference type="EMBL" id="QTL99172.1"/>
    </source>
</evidence>
<evidence type="ECO:0000256" key="3">
    <source>
        <dbReference type="ARBA" id="ARBA00023163"/>
    </source>
</evidence>
<dbReference type="AlphaFoldDB" id="A0A8A7KMV0"/>
<keyword evidence="2 6" id="KW-0238">DNA-binding</keyword>
<evidence type="ECO:0000259" key="4">
    <source>
        <dbReference type="PROSITE" id="PS50932"/>
    </source>
</evidence>
<dbReference type="GO" id="GO:0003700">
    <property type="term" value="F:DNA-binding transcription factor activity"/>
    <property type="evidence" value="ECO:0007669"/>
    <property type="project" value="TreeGrafter"/>
</dbReference>
<keyword evidence="3" id="KW-0804">Transcription</keyword>
<dbReference type="PROSITE" id="PS00356">
    <property type="entry name" value="HTH_LACI_1"/>
    <property type="match status" value="1"/>
</dbReference>
<dbReference type="InterPro" id="IPR001387">
    <property type="entry name" value="Cro/C1-type_HTH"/>
</dbReference>
<reference evidence="6" key="1">
    <citation type="submission" date="2019-12" db="EMBL/GenBank/DDBJ databases">
        <authorList>
            <person name="zhang j."/>
            <person name="sun C.M."/>
        </authorList>
    </citation>
    <scope>NUCLEOTIDE SEQUENCE</scope>
    <source>
        <strain evidence="6">NS-1</strain>
    </source>
</reference>
<dbReference type="PRINTS" id="PR00036">
    <property type="entry name" value="HTHLACI"/>
</dbReference>
<dbReference type="SUPFAM" id="SSF47413">
    <property type="entry name" value="lambda repressor-like DNA-binding domains"/>
    <property type="match status" value="1"/>
</dbReference>
<dbReference type="InterPro" id="IPR046335">
    <property type="entry name" value="LacI/GalR-like_sensor"/>
</dbReference>
<evidence type="ECO:0000256" key="1">
    <source>
        <dbReference type="ARBA" id="ARBA00023015"/>
    </source>
</evidence>
<dbReference type="PANTHER" id="PTHR30146">
    <property type="entry name" value="LACI-RELATED TRANSCRIPTIONAL REPRESSOR"/>
    <property type="match status" value="1"/>
</dbReference>
<dbReference type="PROSITE" id="PS50943">
    <property type="entry name" value="HTH_CROC1"/>
    <property type="match status" value="1"/>
</dbReference>
<organism evidence="6 7">
    <name type="scientific">Iocasia fonsfrigidae</name>
    <dbReference type="NCBI Taxonomy" id="2682810"/>
    <lineage>
        <taxon>Bacteria</taxon>
        <taxon>Bacillati</taxon>
        <taxon>Bacillota</taxon>
        <taxon>Clostridia</taxon>
        <taxon>Halanaerobiales</taxon>
        <taxon>Halanaerobiaceae</taxon>
        <taxon>Iocasia</taxon>
    </lineage>
</organism>
<keyword evidence="1" id="KW-0805">Transcription regulation</keyword>
<gene>
    <name evidence="6" type="ORF">GM661_15015</name>
</gene>